<feature type="transmembrane region" description="Helical" evidence="6">
    <location>
        <begin position="174"/>
        <end position="194"/>
    </location>
</feature>
<evidence type="ECO:0000256" key="6">
    <source>
        <dbReference type="SAM" id="Phobius"/>
    </source>
</evidence>
<evidence type="ECO:0000256" key="1">
    <source>
        <dbReference type="ARBA" id="ARBA00004651"/>
    </source>
</evidence>
<protein>
    <submittedName>
        <fullName evidence="7">Flippase</fullName>
    </submittedName>
</protein>
<proteinExistence type="predicted"/>
<feature type="transmembrane region" description="Helical" evidence="6">
    <location>
        <begin position="295"/>
        <end position="318"/>
    </location>
</feature>
<feature type="transmembrane region" description="Helical" evidence="6">
    <location>
        <begin position="440"/>
        <end position="465"/>
    </location>
</feature>
<gene>
    <name evidence="7" type="ORF">LRS13_19115</name>
</gene>
<keyword evidence="8" id="KW-1185">Reference proteome</keyword>
<evidence type="ECO:0000256" key="2">
    <source>
        <dbReference type="ARBA" id="ARBA00022475"/>
    </source>
</evidence>
<feature type="transmembrane region" description="Helical" evidence="6">
    <location>
        <begin position="206"/>
        <end position="226"/>
    </location>
</feature>
<feature type="transmembrane region" description="Helical" evidence="6">
    <location>
        <begin position="246"/>
        <end position="274"/>
    </location>
</feature>
<dbReference type="Proteomes" id="UP001058860">
    <property type="component" value="Chromosome"/>
</dbReference>
<name>A0ABY5PDL4_9ACTN</name>
<feature type="transmembrane region" description="Helical" evidence="6">
    <location>
        <begin position="116"/>
        <end position="138"/>
    </location>
</feature>
<dbReference type="PANTHER" id="PTHR30250:SF11">
    <property type="entry name" value="O-ANTIGEN TRANSPORTER-RELATED"/>
    <property type="match status" value="1"/>
</dbReference>
<evidence type="ECO:0000256" key="5">
    <source>
        <dbReference type="ARBA" id="ARBA00023136"/>
    </source>
</evidence>
<dbReference type="InterPro" id="IPR002797">
    <property type="entry name" value="Polysacc_synth"/>
</dbReference>
<evidence type="ECO:0000313" key="8">
    <source>
        <dbReference type="Proteomes" id="UP001058860"/>
    </source>
</evidence>
<reference evidence="8" key="1">
    <citation type="submission" date="2021-11" db="EMBL/GenBank/DDBJ databases">
        <title>Cultivation dependent microbiological survey of springs from the worlds oldest radium mine currently devoted to the extraction of radon-saturated water.</title>
        <authorList>
            <person name="Kapinusova G."/>
            <person name="Smrhova T."/>
            <person name="Strejcek M."/>
            <person name="Suman J."/>
            <person name="Jani K."/>
            <person name="Pajer P."/>
            <person name="Uhlik O."/>
        </authorList>
    </citation>
    <scope>NUCLEOTIDE SEQUENCE [LARGE SCALE GENOMIC DNA]</scope>
    <source>
        <strain evidence="8">J379</strain>
    </source>
</reference>
<keyword evidence="2" id="KW-1003">Cell membrane</keyword>
<evidence type="ECO:0000313" key="7">
    <source>
        <dbReference type="EMBL" id="UUY02776.1"/>
    </source>
</evidence>
<feature type="transmembrane region" description="Helical" evidence="6">
    <location>
        <begin position="360"/>
        <end position="381"/>
    </location>
</feature>
<sequence>MTDRTARRVAASAGWQSAAKIAVALMGVASVAILTRYLGTEDYGAYALGFSFLALFGAVADLGLFSILVRDISREPDRAEELVGNGITLRGVLWLAVSLLAVGIAFVLPYEPQVRTAIALAALPFGMGLINGALLAGLQARLQMAGASGAEVAGRAATLAAAGAAAWLDLGFTAILLTASVGAAVTLLLTLAVARRAFAVRPRVNLAVWRTLLLASLPLGLALGINELYFRVDQLIISLSRPLEEVGWYGLAFRVIELTATLPGALLVSLFPVIAAQVAANDARVRDTLQRGFDVLVTVALPLALGGLVLAGPVVTTVAGDAFAGAADPLSILLFAGGLAFVNGLFGYALIARDRQRDTLWLNVTALACNLALNIALVPAYGIDAAAATAVVSELVILAGGLWLVKRHLGVLPAPWMVLRAGAAAAVMTGVLWVCDDAPLAVLLTIAAATYPAALWATGGTKVLLTGR</sequence>
<dbReference type="InterPro" id="IPR050833">
    <property type="entry name" value="Poly_Biosynth_Transport"/>
</dbReference>
<dbReference type="PANTHER" id="PTHR30250">
    <property type="entry name" value="PST FAMILY PREDICTED COLANIC ACID TRANSPORTER"/>
    <property type="match status" value="1"/>
</dbReference>
<accession>A0ABY5PDL4</accession>
<feature type="transmembrane region" description="Helical" evidence="6">
    <location>
        <begin position="387"/>
        <end position="405"/>
    </location>
</feature>
<comment type="subcellular location">
    <subcellularLocation>
        <location evidence="1">Cell membrane</location>
        <topology evidence="1">Multi-pass membrane protein</topology>
    </subcellularLocation>
</comment>
<evidence type="ECO:0000256" key="4">
    <source>
        <dbReference type="ARBA" id="ARBA00022989"/>
    </source>
</evidence>
<feature type="transmembrane region" description="Helical" evidence="6">
    <location>
        <begin position="45"/>
        <end position="70"/>
    </location>
</feature>
<feature type="transmembrane region" description="Helical" evidence="6">
    <location>
        <begin position="91"/>
        <end position="110"/>
    </location>
</feature>
<keyword evidence="4 6" id="KW-1133">Transmembrane helix</keyword>
<keyword evidence="5 6" id="KW-0472">Membrane</keyword>
<feature type="transmembrane region" description="Helical" evidence="6">
    <location>
        <begin position="150"/>
        <end position="168"/>
    </location>
</feature>
<evidence type="ECO:0000256" key="3">
    <source>
        <dbReference type="ARBA" id="ARBA00022692"/>
    </source>
</evidence>
<dbReference type="Pfam" id="PF01943">
    <property type="entry name" value="Polysacc_synt"/>
    <property type="match status" value="1"/>
</dbReference>
<dbReference type="EMBL" id="CP088295">
    <property type="protein sequence ID" value="UUY02776.1"/>
    <property type="molecule type" value="Genomic_DNA"/>
</dbReference>
<dbReference type="RefSeq" id="WP_353863299.1">
    <property type="nucleotide sequence ID" value="NZ_CP088295.1"/>
</dbReference>
<feature type="transmembrane region" description="Helical" evidence="6">
    <location>
        <begin position="330"/>
        <end position="351"/>
    </location>
</feature>
<feature type="transmembrane region" description="Helical" evidence="6">
    <location>
        <begin position="21"/>
        <end position="39"/>
    </location>
</feature>
<dbReference type="CDD" id="cd13128">
    <property type="entry name" value="MATE_Wzx_like"/>
    <property type="match status" value="1"/>
</dbReference>
<keyword evidence="3 6" id="KW-0812">Transmembrane</keyword>
<feature type="transmembrane region" description="Helical" evidence="6">
    <location>
        <begin position="417"/>
        <end position="434"/>
    </location>
</feature>
<organism evidence="7 8">
    <name type="scientific">Svornostia abyssi</name>
    <dbReference type="NCBI Taxonomy" id="2898438"/>
    <lineage>
        <taxon>Bacteria</taxon>
        <taxon>Bacillati</taxon>
        <taxon>Actinomycetota</taxon>
        <taxon>Thermoleophilia</taxon>
        <taxon>Solirubrobacterales</taxon>
        <taxon>Baekduiaceae</taxon>
        <taxon>Svornostia</taxon>
    </lineage>
</organism>